<proteinExistence type="predicted"/>
<feature type="transmembrane region" description="Helical" evidence="2">
    <location>
        <begin position="147"/>
        <end position="171"/>
    </location>
</feature>
<dbReference type="AlphaFoldDB" id="A0AAD5YCB9"/>
<keyword evidence="2" id="KW-1133">Transmembrane helix</keyword>
<evidence type="ECO:0000313" key="3">
    <source>
        <dbReference type="EMBL" id="KAJ3480803.1"/>
    </source>
</evidence>
<dbReference type="Proteomes" id="UP001212997">
    <property type="component" value="Unassembled WGS sequence"/>
</dbReference>
<keyword evidence="4" id="KW-1185">Reference proteome</keyword>
<comment type="caution">
    <text evidence="3">The sequence shown here is derived from an EMBL/GenBank/DDBJ whole genome shotgun (WGS) entry which is preliminary data.</text>
</comment>
<evidence type="ECO:0000256" key="1">
    <source>
        <dbReference type="SAM" id="MobiDB-lite"/>
    </source>
</evidence>
<feature type="compositionally biased region" description="Basic and acidic residues" evidence="1">
    <location>
        <begin position="1"/>
        <end position="13"/>
    </location>
</feature>
<dbReference type="EMBL" id="JANAWD010000354">
    <property type="protein sequence ID" value="KAJ3480803.1"/>
    <property type="molecule type" value="Genomic_DNA"/>
</dbReference>
<evidence type="ECO:0000256" key="2">
    <source>
        <dbReference type="SAM" id="Phobius"/>
    </source>
</evidence>
<keyword evidence="2" id="KW-0472">Membrane</keyword>
<reference evidence="3" key="1">
    <citation type="submission" date="2022-07" db="EMBL/GenBank/DDBJ databases">
        <title>Genome Sequence of Physisporinus lineatus.</title>
        <authorList>
            <person name="Buettner E."/>
        </authorList>
    </citation>
    <scope>NUCLEOTIDE SEQUENCE</scope>
    <source>
        <strain evidence="3">VT162</strain>
    </source>
</reference>
<feature type="transmembrane region" description="Helical" evidence="2">
    <location>
        <begin position="65"/>
        <end position="84"/>
    </location>
</feature>
<feature type="transmembrane region" description="Helical" evidence="2">
    <location>
        <begin position="96"/>
        <end position="116"/>
    </location>
</feature>
<sequence length="209" mass="23227">MQPPIRQERRGADNELDSSTAGCSAPHTGFSSHVSGLGLLLSTDHDNGQTRRMWGNFRVDMDKDMTLIGSVSAAFLAVVPTIIFSQCFATQATISLGLAVMICSISLIIICFILVFHLSGIQSSGEELQWVNNARLMNRQYFKPSHLLLIPIVDFAFDLALVLIFILLLVWGPTIDPCMGQPQPLVGIKISFFTFKLYQLRRQDIRRGV</sequence>
<keyword evidence="2" id="KW-0812">Transmembrane</keyword>
<gene>
    <name evidence="3" type="ORF">NLI96_g8093</name>
</gene>
<protein>
    <submittedName>
        <fullName evidence="3">Uncharacterized protein</fullName>
    </submittedName>
</protein>
<evidence type="ECO:0000313" key="4">
    <source>
        <dbReference type="Proteomes" id="UP001212997"/>
    </source>
</evidence>
<organism evidence="3 4">
    <name type="scientific">Meripilus lineatus</name>
    <dbReference type="NCBI Taxonomy" id="2056292"/>
    <lineage>
        <taxon>Eukaryota</taxon>
        <taxon>Fungi</taxon>
        <taxon>Dikarya</taxon>
        <taxon>Basidiomycota</taxon>
        <taxon>Agaricomycotina</taxon>
        <taxon>Agaricomycetes</taxon>
        <taxon>Polyporales</taxon>
        <taxon>Meripilaceae</taxon>
        <taxon>Meripilus</taxon>
    </lineage>
</organism>
<feature type="region of interest" description="Disordered" evidence="1">
    <location>
        <begin position="1"/>
        <end position="22"/>
    </location>
</feature>
<accession>A0AAD5YCB9</accession>
<name>A0AAD5YCB9_9APHY</name>